<dbReference type="InterPro" id="IPR007627">
    <property type="entry name" value="RNA_pol_sigma70_r2"/>
</dbReference>
<evidence type="ECO:0000256" key="4">
    <source>
        <dbReference type="ARBA" id="ARBA00023163"/>
    </source>
</evidence>
<evidence type="ECO:0000313" key="7">
    <source>
        <dbReference type="EMBL" id="KAB1062655.1"/>
    </source>
</evidence>
<evidence type="ECO:0000259" key="6">
    <source>
        <dbReference type="Pfam" id="PF08281"/>
    </source>
</evidence>
<dbReference type="InterPro" id="IPR014284">
    <property type="entry name" value="RNA_pol_sigma-70_dom"/>
</dbReference>
<reference evidence="7 8" key="1">
    <citation type="submission" date="2019-09" db="EMBL/GenBank/DDBJ databases">
        <title>Genomes of Cryomorphaceae.</title>
        <authorList>
            <person name="Bowman J.P."/>
        </authorList>
    </citation>
    <scope>NUCLEOTIDE SEQUENCE [LARGE SCALE GENOMIC DNA]</scope>
    <source>
        <strain evidence="7 8">KCTC 52047</strain>
    </source>
</reference>
<dbReference type="Gene3D" id="1.10.10.10">
    <property type="entry name" value="Winged helix-like DNA-binding domain superfamily/Winged helix DNA-binding domain"/>
    <property type="match status" value="1"/>
</dbReference>
<dbReference type="Gene3D" id="1.10.1740.10">
    <property type="match status" value="1"/>
</dbReference>
<dbReference type="Pfam" id="PF04542">
    <property type="entry name" value="Sigma70_r2"/>
    <property type="match status" value="1"/>
</dbReference>
<accession>A0A6N6M1I4</accession>
<dbReference type="NCBIfam" id="TIGR02937">
    <property type="entry name" value="sigma70-ECF"/>
    <property type="match status" value="1"/>
</dbReference>
<dbReference type="InterPro" id="IPR036388">
    <property type="entry name" value="WH-like_DNA-bd_sf"/>
</dbReference>
<dbReference type="InterPro" id="IPR013249">
    <property type="entry name" value="RNA_pol_sigma70_r4_t2"/>
</dbReference>
<evidence type="ECO:0000313" key="8">
    <source>
        <dbReference type="Proteomes" id="UP000435357"/>
    </source>
</evidence>
<dbReference type="CDD" id="cd06171">
    <property type="entry name" value="Sigma70_r4"/>
    <property type="match status" value="1"/>
</dbReference>
<evidence type="ECO:0000259" key="5">
    <source>
        <dbReference type="Pfam" id="PF04542"/>
    </source>
</evidence>
<dbReference type="EMBL" id="WACR01000011">
    <property type="protein sequence ID" value="KAB1062655.1"/>
    <property type="molecule type" value="Genomic_DNA"/>
</dbReference>
<dbReference type="InterPro" id="IPR039425">
    <property type="entry name" value="RNA_pol_sigma-70-like"/>
</dbReference>
<proteinExistence type="inferred from homology"/>
<gene>
    <name evidence="7" type="ORF">F3059_11965</name>
</gene>
<dbReference type="SUPFAM" id="SSF88946">
    <property type="entry name" value="Sigma2 domain of RNA polymerase sigma factors"/>
    <property type="match status" value="1"/>
</dbReference>
<dbReference type="RefSeq" id="WP_151169579.1">
    <property type="nucleotide sequence ID" value="NZ_WACR01000011.1"/>
</dbReference>
<keyword evidence="3" id="KW-0731">Sigma factor</keyword>
<comment type="similarity">
    <text evidence="1">Belongs to the sigma-70 factor family. ECF subfamily.</text>
</comment>
<name>A0A6N6M1I4_9FLAO</name>
<dbReference type="OrthoDB" id="9785675at2"/>
<protein>
    <submittedName>
        <fullName evidence="7">Sigma-70 family RNA polymerase sigma factor</fullName>
    </submittedName>
</protein>
<dbReference type="SUPFAM" id="SSF88659">
    <property type="entry name" value="Sigma3 and sigma4 domains of RNA polymerase sigma factors"/>
    <property type="match status" value="1"/>
</dbReference>
<evidence type="ECO:0000256" key="2">
    <source>
        <dbReference type="ARBA" id="ARBA00023015"/>
    </source>
</evidence>
<dbReference type="PANTHER" id="PTHR43133:SF51">
    <property type="entry name" value="RNA POLYMERASE SIGMA FACTOR"/>
    <property type="match status" value="1"/>
</dbReference>
<evidence type="ECO:0000256" key="3">
    <source>
        <dbReference type="ARBA" id="ARBA00023082"/>
    </source>
</evidence>
<comment type="caution">
    <text evidence="7">The sequence shown here is derived from an EMBL/GenBank/DDBJ whole genome shotgun (WGS) entry which is preliminary data.</text>
</comment>
<evidence type="ECO:0000256" key="1">
    <source>
        <dbReference type="ARBA" id="ARBA00010641"/>
    </source>
</evidence>
<dbReference type="Pfam" id="PF08281">
    <property type="entry name" value="Sigma70_r4_2"/>
    <property type="match status" value="1"/>
</dbReference>
<keyword evidence="4" id="KW-0804">Transcription</keyword>
<dbReference type="Proteomes" id="UP000435357">
    <property type="component" value="Unassembled WGS sequence"/>
</dbReference>
<keyword evidence="2" id="KW-0805">Transcription regulation</keyword>
<feature type="domain" description="RNA polymerase sigma factor 70 region 4 type 2" evidence="6">
    <location>
        <begin position="140"/>
        <end position="189"/>
    </location>
</feature>
<feature type="domain" description="RNA polymerase sigma-70 region 2" evidence="5">
    <location>
        <begin position="34"/>
        <end position="100"/>
    </location>
</feature>
<dbReference type="InterPro" id="IPR013325">
    <property type="entry name" value="RNA_pol_sigma_r2"/>
</dbReference>
<organism evidence="7 8">
    <name type="scientific">Salibacter halophilus</name>
    <dbReference type="NCBI Taxonomy" id="1803916"/>
    <lineage>
        <taxon>Bacteria</taxon>
        <taxon>Pseudomonadati</taxon>
        <taxon>Bacteroidota</taxon>
        <taxon>Flavobacteriia</taxon>
        <taxon>Flavobacteriales</taxon>
        <taxon>Salibacteraceae</taxon>
        <taxon>Salibacter</taxon>
    </lineage>
</organism>
<dbReference type="GO" id="GO:0006352">
    <property type="term" value="P:DNA-templated transcription initiation"/>
    <property type="evidence" value="ECO:0007669"/>
    <property type="project" value="InterPro"/>
</dbReference>
<dbReference type="GO" id="GO:0003677">
    <property type="term" value="F:DNA binding"/>
    <property type="evidence" value="ECO:0007669"/>
    <property type="project" value="InterPro"/>
</dbReference>
<dbReference type="PANTHER" id="PTHR43133">
    <property type="entry name" value="RNA POLYMERASE ECF-TYPE SIGMA FACTO"/>
    <property type="match status" value="1"/>
</dbReference>
<dbReference type="GO" id="GO:0016987">
    <property type="term" value="F:sigma factor activity"/>
    <property type="evidence" value="ECO:0007669"/>
    <property type="project" value="UniProtKB-KW"/>
</dbReference>
<sequence>MEKKDVKHLNTKARADWELIQKAKDGDEMAYDQLMSKYYHHVYMEVLSRVKRDEVARDLAIEALTKAFTQLHTYEPRFAFSTWLKRVTVNHTIDYLRKKQLNTTSIDEVIKNEDGEMSIQIESSALTPQQQFEKSQRIDIVRNYVSKLKDAYRSLIELRYFNELSYEEIAQQLGIPLGTVKARLHRAKGMLNQMMVGSRHTI</sequence>
<keyword evidence="8" id="KW-1185">Reference proteome</keyword>
<dbReference type="AlphaFoldDB" id="A0A6N6M1I4"/>
<dbReference type="InterPro" id="IPR013324">
    <property type="entry name" value="RNA_pol_sigma_r3/r4-like"/>
</dbReference>